<dbReference type="Proteomes" id="UP001610335">
    <property type="component" value="Unassembled WGS sequence"/>
</dbReference>
<evidence type="ECO:0000256" key="3">
    <source>
        <dbReference type="ARBA" id="ARBA00023163"/>
    </source>
</evidence>
<keyword evidence="1" id="KW-0805">Transcription regulation</keyword>
<evidence type="ECO:0000259" key="5">
    <source>
        <dbReference type="PROSITE" id="PS50048"/>
    </source>
</evidence>
<dbReference type="InterPro" id="IPR036864">
    <property type="entry name" value="Zn2-C6_fun-type_DNA-bd_sf"/>
</dbReference>
<feature type="domain" description="Zn(2)-C6 fungal-type" evidence="5">
    <location>
        <begin position="90"/>
        <end position="120"/>
    </location>
</feature>
<evidence type="ECO:0000256" key="4">
    <source>
        <dbReference type="ARBA" id="ARBA00023242"/>
    </source>
</evidence>
<evidence type="ECO:0000313" key="6">
    <source>
        <dbReference type="EMBL" id="KAL2830612.1"/>
    </source>
</evidence>
<dbReference type="InterPro" id="IPR001138">
    <property type="entry name" value="Zn2Cys6_DnaBD"/>
</dbReference>
<comment type="caution">
    <text evidence="6">The sequence shown here is derived from an EMBL/GenBank/DDBJ whole genome shotgun (WGS) entry which is preliminary data.</text>
</comment>
<dbReference type="Gene3D" id="4.10.240.10">
    <property type="entry name" value="Zn(2)-C6 fungal-type DNA-binding domain"/>
    <property type="match status" value="1"/>
</dbReference>
<accession>A0ABR4ISP2</accession>
<keyword evidence="4" id="KW-0539">Nucleus</keyword>
<dbReference type="PROSITE" id="PS50048">
    <property type="entry name" value="ZN2_CY6_FUNGAL_2"/>
    <property type="match status" value="1"/>
</dbReference>
<keyword evidence="2" id="KW-0238">DNA-binding</keyword>
<evidence type="ECO:0000256" key="2">
    <source>
        <dbReference type="ARBA" id="ARBA00023125"/>
    </source>
</evidence>
<gene>
    <name evidence="6" type="ORF">BDW59DRAFT_170144</name>
</gene>
<keyword evidence="3" id="KW-0804">Transcription</keyword>
<sequence>MATTVTKPAHPLETPPAYALIQQNAMSDACILSRLSKWLWLSWACDRPDSHKDSLGPQCETSAKTVPRHLTLTDVEIRSDTSNQLEDAFPCRACQAWGVECDRQKPRCSHCLDQQILCFYVEPLRVTMKRSKELKKLPSARTEPVTS</sequence>
<reference evidence="6 7" key="1">
    <citation type="submission" date="2024-07" db="EMBL/GenBank/DDBJ databases">
        <title>Section-level genome sequencing and comparative genomics of Aspergillus sections Usti and Cavernicolus.</title>
        <authorList>
            <consortium name="Lawrence Berkeley National Laboratory"/>
            <person name="Nybo J.L."/>
            <person name="Vesth T.C."/>
            <person name="Theobald S."/>
            <person name="Frisvad J.C."/>
            <person name="Larsen T.O."/>
            <person name="Kjaerboelling I."/>
            <person name="Rothschild-Mancinelli K."/>
            <person name="Lyhne E.K."/>
            <person name="Kogle M.E."/>
            <person name="Barry K."/>
            <person name="Clum A."/>
            <person name="Na H."/>
            <person name="Ledsgaard L."/>
            <person name="Lin J."/>
            <person name="Lipzen A."/>
            <person name="Kuo A."/>
            <person name="Riley R."/>
            <person name="Mondo S."/>
            <person name="LaButti K."/>
            <person name="Haridas S."/>
            <person name="Pangalinan J."/>
            <person name="Salamov A.A."/>
            <person name="Simmons B.A."/>
            <person name="Magnuson J.K."/>
            <person name="Chen J."/>
            <person name="Drula E."/>
            <person name="Henrissat B."/>
            <person name="Wiebenga A."/>
            <person name="Lubbers R.J."/>
            <person name="Gomes A.C."/>
            <person name="Makela M.R."/>
            <person name="Stajich J."/>
            <person name="Grigoriev I.V."/>
            <person name="Mortensen U.H."/>
            <person name="De vries R.P."/>
            <person name="Baker S.E."/>
            <person name="Andersen M.R."/>
        </authorList>
    </citation>
    <scope>NUCLEOTIDE SEQUENCE [LARGE SCALE GENOMIC DNA]</scope>
    <source>
        <strain evidence="6 7">CBS 600.67</strain>
    </source>
</reference>
<dbReference type="SUPFAM" id="SSF57701">
    <property type="entry name" value="Zn2/Cys6 DNA-binding domain"/>
    <property type="match status" value="1"/>
</dbReference>
<evidence type="ECO:0000313" key="7">
    <source>
        <dbReference type="Proteomes" id="UP001610335"/>
    </source>
</evidence>
<dbReference type="EMBL" id="JBFXLS010000012">
    <property type="protein sequence ID" value="KAL2830612.1"/>
    <property type="molecule type" value="Genomic_DNA"/>
</dbReference>
<proteinExistence type="predicted"/>
<protein>
    <recommendedName>
        <fullName evidence="5">Zn(2)-C6 fungal-type domain-containing protein</fullName>
    </recommendedName>
</protein>
<name>A0ABR4ISP2_9EURO</name>
<evidence type="ECO:0000256" key="1">
    <source>
        <dbReference type="ARBA" id="ARBA00023015"/>
    </source>
</evidence>
<keyword evidence="7" id="KW-1185">Reference proteome</keyword>
<organism evidence="6 7">
    <name type="scientific">Aspergillus cavernicola</name>
    <dbReference type="NCBI Taxonomy" id="176166"/>
    <lineage>
        <taxon>Eukaryota</taxon>
        <taxon>Fungi</taxon>
        <taxon>Dikarya</taxon>
        <taxon>Ascomycota</taxon>
        <taxon>Pezizomycotina</taxon>
        <taxon>Eurotiomycetes</taxon>
        <taxon>Eurotiomycetidae</taxon>
        <taxon>Eurotiales</taxon>
        <taxon>Aspergillaceae</taxon>
        <taxon>Aspergillus</taxon>
        <taxon>Aspergillus subgen. Nidulantes</taxon>
    </lineage>
</organism>